<proteinExistence type="predicted"/>
<gene>
    <name evidence="2" type="ORF">AVDCRST_MAG70-632</name>
</gene>
<feature type="non-terminal residue" evidence="2">
    <location>
        <position position="1"/>
    </location>
</feature>
<reference evidence="2" key="1">
    <citation type="submission" date="2020-02" db="EMBL/GenBank/DDBJ databases">
        <authorList>
            <person name="Meier V. D."/>
        </authorList>
    </citation>
    <scope>NUCLEOTIDE SEQUENCE</scope>
    <source>
        <strain evidence="2">AVDCRST_MAG70</strain>
    </source>
</reference>
<feature type="region of interest" description="Disordered" evidence="1">
    <location>
        <begin position="1"/>
        <end position="46"/>
    </location>
</feature>
<dbReference type="EMBL" id="CADCWH010000097">
    <property type="protein sequence ID" value="CAA9547369.1"/>
    <property type="molecule type" value="Genomic_DNA"/>
</dbReference>
<evidence type="ECO:0000256" key="1">
    <source>
        <dbReference type="SAM" id="MobiDB-lite"/>
    </source>
</evidence>
<feature type="compositionally biased region" description="Basic and acidic residues" evidence="1">
    <location>
        <begin position="33"/>
        <end position="46"/>
    </location>
</feature>
<sequence>DSTTRRHSSGPAPDADQRESRSPGGTKPLSEPSTDHLPTDTDLAHL</sequence>
<dbReference type="AlphaFoldDB" id="A0A6J4UHD0"/>
<accession>A0A6J4UHD0</accession>
<feature type="non-terminal residue" evidence="2">
    <location>
        <position position="46"/>
    </location>
</feature>
<protein>
    <submittedName>
        <fullName evidence="2">Uncharacterized protein</fullName>
    </submittedName>
</protein>
<name>A0A6J4UHD0_9BACT</name>
<organism evidence="2">
    <name type="scientific">uncultured Thermomicrobiales bacterium</name>
    <dbReference type="NCBI Taxonomy" id="1645740"/>
    <lineage>
        <taxon>Bacteria</taxon>
        <taxon>Pseudomonadati</taxon>
        <taxon>Thermomicrobiota</taxon>
        <taxon>Thermomicrobia</taxon>
        <taxon>Thermomicrobiales</taxon>
        <taxon>environmental samples</taxon>
    </lineage>
</organism>
<evidence type="ECO:0000313" key="2">
    <source>
        <dbReference type="EMBL" id="CAA9547369.1"/>
    </source>
</evidence>